<dbReference type="EC" id="2.7.11.1" evidence="1"/>
<feature type="binding site" evidence="6">
    <location>
        <position position="71"/>
    </location>
    <ligand>
        <name>ATP</name>
        <dbReference type="ChEBI" id="CHEBI:30616"/>
    </ligand>
</feature>
<feature type="region of interest" description="Disordered" evidence="7">
    <location>
        <begin position="387"/>
        <end position="422"/>
    </location>
</feature>
<dbReference type="PROSITE" id="PS00108">
    <property type="entry name" value="PROTEIN_KINASE_ST"/>
    <property type="match status" value="1"/>
</dbReference>
<organism evidence="10 11">
    <name type="scientific">Candidatus Obscuribacter phosphatis</name>
    <dbReference type="NCBI Taxonomy" id="1906157"/>
    <lineage>
        <taxon>Bacteria</taxon>
        <taxon>Bacillati</taxon>
        <taxon>Candidatus Melainabacteria</taxon>
        <taxon>Candidatus Obscuribacterales</taxon>
        <taxon>Candidatus Obscuribacteraceae</taxon>
        <taxon>Candidatus Obscuribacter</taxon>
    </lineage>
</organism>
<dbReference type="Pfam" id="PF00069">
    <property type="entry name" value="Pkinase"/>
    <property type="match status" value="1"/>
</dbReference>
<keyword evidence="2" id="KW-0808">Transferase</keyword>
<evidence type="ECO:0000256" key="6">
    <source>
        <dbReference type="PROSITE-ProRule" id="PRU10141"/>
    </source>
</evidence>
<accession>A0A8J7PDX7</accession>
<dbReference type="GO" id="GO:0004674">
    <property type="term" value="F:protein serine/threonine kinase activity"/>
    <property type="evidence" value="ECO:0007669"/>
    <property type="project" value="UniProtKB-KW"/>
</dbReference>
<keyword evidence="4 10" id="KW-0418">Kinase</keyword>
<evidence type="ECO:0000256" key="1">
    <source>
        <dbReference type="ARBA" id="ARBA00012513"/>
    </source>
</evidence>
<dbReference type="InterPro" id="IPR011009">
    <property type="entry name" value="Kinase-like_dom_sf"/>
</dbReference>
<dbReference type="Gene3D" id="3.30.200.20">
    <property type="entry name" value="Phosphorylase Kinase, domain 1"/>
    <property type="match status" value="1"/>
</dbReference>
<dbReference type="InterPro" id="IPR000719">
    <property type="entry name" value="Prot_kinase_dom"/>
</dbReference>
<dbReference type="PROSITE" id="PS00107">
    <property type="entry name" value="PROTEIN_KINASE_ATP"/>
    <property type="match status" value="1"/>
</dbReference>
<dbReference type="Proteomes" id="UP000664277">
    <property type="component" value="Unassembled WGS sequence"/>
</dbReference>
<dbReference type="CDD" id="cd14014">
    <property type="entry name" value="STKc_PknB_like"/>
    <property type="match status" value="1"/>
</dbReference>
<evidence type="ECO:0000256" key="8">
    <source>
        <dbReference type="SAM" id="Phobius"/>
    </source>
</evidence>
<name>A0A8J7PDX7_9BACT</name>
<evidence type="ECO:0000256" key="2">
    <source>
        <dbReference type="ARBA" id="ARBA00022679"/>
    </source>
</evidence>
<evidence type="ECO:0000313" key="11">
    <source>
        <dbReference type="Proteomes" id="UP000664277"/>
    </source>
</evidence>
<keyword evidence="10" id="KW-0723">Serine/threonine-protein kinase</keyword>
<dbReference type="PANTHER" id="PTHR43289:SF6">
    <property type="entry name" value="SERINE_THREONINE-PROTEIN KINASE NEKL-3"/>
    <property type="match status" value="1"/>
</dbReference>
<dbReference type="InterPro" id="IPR008271">
    <property type="entry name" value="Ser/Thr_kinase_AS"/>
</dbReference>
<evidence type="ECO:0000256" key="5">
    <source>
        <dbReference type="ARBA" id="ARBA00022840"/>
    </source>
</evidence>
<evidence type="ECO:0000259" key="9">
    <source>
        <dbReference type="PROSITE" id="PS50011"/>
    </source>
</evidence>
<feature type="transmembrane region" description="Helical" evidence="8">
    <location>
        <begin position="531"/>
        <end position="551"/>
    </location>
</feature>
<dbReference type="PANTHER" id="PTHR43289">
    <property type="entry name" value="MITOGEN-ACTIVATED PROTEIN KINASE KINASE KINASE 20-RELATED"/>
    <property type="match status" value="1"/>
</dbReference>
<dbReference type="GO" id="GO:0005524">
    <property type="term" value="F:ATP binding"/>
    <property type="evidence" value="ECO:0007669"/>
    <property type="project" value="UniProtKB-UniRule"/>
</dbReference>
<keyword evidence="5 6" id="KW-0067">ATP-binding</keyword>
<sequence length="569" mass="62806">MKTCPECYSEYDDDTKVCPADNSPLKSVEMDPLVGTRLGDRYEIVSVVGRGGMGIVYKARQEQMDKLMAIKMLHSHMVSDSEAVKRFYREAKTVSQVRHHHIVTLYDFGMSSQGQPFLVMDFLEGVSLKDELKNNGPLSFERAEKIFGQVVDALASAHALDVVHRDLKPENILLSQQNQSTDWVTLVDFGLSKLKEPKTQDAYTITKTGDVCGSPPYMSPEQCLAASAVDPRSDIYSLAVVVYECLSGTLPYTAKSAIEMMDCHLYGTPIPFNQSTQDMKVCSELSNFFVKALQKEPEARHANIIEFGEDLKTCLRRDSIKLKSYKHRMEKASFKDMESEAEALMSGTYPTLGADGQRSNLASVRAIELAGQQAMNLQEIATSHDISAHPGQPIAGQSMATGQYNKTNNNKTANNGDGAEGASRSWVSKVMSAVFGHRDKENEPADFDEPDNAALPYTNCPYCGAPVRALIKFCISCQRQLPSAAEYARMRVRGGGRLAVASAQVNTGRHQRVGFSNRAKDAMSSRTYPTIQTWLIVILLLVIGLSFYNALNNPSFINAMKGIVQAIKK</sequence>
<dbReference type="Gene3D" id="1.10.510.10">
    <property type="entry name" value="Transferase(Phosphotransferase) domain 1"/>
    <property type="match status" value="1"/>
</dbReference>
<comment type="caution">
    <text evidence="10">The sequence shown here is derived from an EMBL/GenBank/DDBJ whole genome shotgun (WGS) entry which is preliminary data.</text>
</comment>
<keyword evidence="8" id="KW-0812">Transmembrane</keyword>
<evidence type="ECO:0000313" key="10">
    <source>
        <dbReference type="EMBL" id="MBN8659963.1"/>
    </source>
</evidence>
<keyword evidence="8" id="KW-1133">Transmembrane helix</keyword>
<feature type="domain" description="Protein kinase" evidence="9">
    <location>
        <begin position="42"/>
        <end position="315"/>
    </location>
</feature>
<dbReference type="SUPFAM" id="SSF56112">
    <property type="entry name" value="Protein kinase-like (PK-like)"/>
    <property type="match status" value="1"/>
</dbReference>
<dbReference type="InterPro" id="IPR017441">
    <property type="entry name" value="Protein_kinase_ATP_BS"/>
</dbReference>
<evidence type="ECO:0000256" key="3">
    <source>
        <dbReference type="ARBA" id="ARBA00022741"/>
    </source>
</evidence>
<evidence type="ECO:0000256" key="4">
    <source>
        <dbReference type="ARBA" id="ARBA00022777"/>
    </source>
</evidence>
<protein>
    <recommendedName>
        <fullName evidence="1">non-specific serine/threonine protein kinase</fullName>
        <ecNumber evidence="1">2.7.11.1</ecNumber>
    </recommendedName>
</protein>
<dbReference type="SMART" id="SM00220">
    <property type="entry name" value="S_TKc"/>
    <property type="match status" value="1"/>
</dbReference>
<keyword evidence="3 6" id="KW-0547">Nucleotide-binding</keyword>
<feature type="compositionally biased region" description="Low complexity" evidence="7">
    <location>
        <begin position="405"/>
        <end position="415"/>
    </location>
</feature>
<keyword evidence="8" id="KW-0472">Membrane</keyword>
<dbReference type="AlphaFoldDB" id="A0A8J7PDX7"/>
<evidence type="ECO:0000256" key="7">
    <source>
        <dbReference type="SAM" id="MobiDB-lite"/>
    </source>
</evidence>
<gene>
    <name evidence="10" type="ORF">J0M35_06340</name>
</gene>
<proteinExistence type="predicted"/>
<dbReference type="PROSITE" id="PS50011">
    <property type="entry name" value="PROTEIN_KINASE_DOM"/>
    <property type="match status" value="1"/>
</dbReference>
<dbReference type="EMBL" id="JAFLCK010000006">
    <property type="protein sequence ID" value="MBN8659963.1"/>
    <property type="molecule type" value="Genomic_DNA"/>
</dbReference>
<reference evidence="10" key="1">
    <citation type="submission" date="2021-02" db="EMBL/GenBank/DDBJ databases">
        <title>Genome-Resolved Metagenomics of a Microbial Community Performing Photosynthetic Biological Nutrient Removal.</title>
        <authorList>
            <person name="Mcdaniel E.A."/>
        </authorList>
    </citation>
    <scope>NUCLEOTIDE SEQUENCE</scope>
    <source>
        <strain evidence="10">UWPOB_OBS1</strain>
    </source>
</reference>